<reference evidence="1 2" key="1">
    <citation type="journal article" date="2011" name="J. Bacteriol.">
        <title>Complete genome sequence of the plant pathogen Ralstonia solanacearum strain Po82.</title>
        <authorList>
            <person name="Xu J."/>
            <person name="Zheng H.J."/>
            <person name="Liu L."/>
            <person name="Pan Z.C."/>
            <person name="Prior P."/>
            <person name="Tang B."/>
            <person name="Xu J.S."/>
            <person name="Zhang H."/>
            <person name="Tian Q."/>
            <person name="Zhang L.Q."/>
            <person name="Feng J."/>
        </authorList>
    </citation>
    <scope>NUCLEOTIDE SEQUENCE [LARGE SCALE GENOMIC DNA]</scope>
    <source>
        <strain evidence="2">Po82</strain>
    </source>
</reference>
<dbReference type="KEGG" id="rsn:RSPO_m00403"/>
<sequence length="37" mass="4532">MREQMTPGQFLDVVWQAEFKRRVDRAFVHLTVARQRE</sequence>
<proteinExistence type="predicted"/>
<dbReference type="Proteomes" id="UP000007953">
    <property type="component" value="Plasmid megaplasmid"/>
</dbReference>
<evidence type="ECO:0000313" key="2">
    <source>
        <dbReference type="Proteomes" id="UP000007953"/>
    </source>
</evidence>
<dbReference type="HOGENOM" id="CLU_3347703_0_0_4"/>
<accession>F6G7P1</accession>
<organism evidence="1 2">
    <name type="scientific">Ralstonia solanacearum (strain Po82)</name>
    <dbReference type="NCBI Taxonomy" id="1031711"/>
    <lineage>
        <taxon>Bacteria</taxon>
        <taxon>Pseudomonadati</taxon>
        <taxon>Pseudomonadota</taxon>
        <taxon>Betaproteobacteria</taxon>
        <taxon>Burkholderiales</taxon>
        <taxon>Burkholderiaceae</taxon>
        <taxon>Ralstonia</taxon>
        <taxon>Ralstonia solanacearum species complex</taxon>
    </lineage>
</organism>
<gene>
    <name evidence="1" type="ordered locus">RSPO_m00403</name>
</gene>
<evidence type="ECO:0000313" key="1">
    <source>
        <dbReference type="EMBL" id="AEG71044.1"/>
    </source>
</evidence>
<name>F6G7P1_RALS8</name>
<protein>
    <submittedName>
        <fullName evidence="1">Uncharacterized protein</fullName>
    </submittedName>
</protein>
<dbReference type="EMBL" id="CP002820">
    <property type="protein sequence ID" value="AEG71044.1"/>
    <property type="molecule type" value="Genomic_DNA"/>
</dbReference>
<keyword evidence="1" id="KW-0614">Plasmid</keyword>
<geneLocation type="plasmid" evidence="2"/>
<dbReference type="AlphaFoldDB" id="F6G7P1"/>